<proteinExistence type="predicted"/>
<keyword evidence="3" id="KW-1185">Reference proteome</keyword>
<evidence type="ECO:0000313" key="2">
    <source>
        <dbReference type="Ensembl" id="ENSCINP00000032759.1"/>
    </source>
</evidence>
<dbReference type="EMBL" id="EAAA01002665">
    <property type="status" value="NOT_ANNOTATED_CDS"/>
    <property type="molecule type" value="Genomic_DNA"/>
</dbReference>
<dbReference type="Ensembl" id="ENSCINT00000037125.1">
    <property type="protein sequence ID" value="ENSCINP00000032759.1"/>
    <property type="gene ID" value="ENSCING00000022289.1"/>
</dbReference>
<dbReference type="HOGENOM" id="CLU_3146866_0_0_1"/>
<organism evidence="2 3">
    <name type="scientific">Ciona intestinalis</name>
    <name type="common">Transparent sea squirt</name>
    <name type="synonym">Ascidia intestinalis</name>
    <dbReference type="NCBI Taxonomy" id="7719"/>
    <lineage>
        <taxon>Eukaryota</taxon>
        <taxon>Metazoa</taxon>
        <taxon>Chordata</taxon>
        <taxon>Tunicata</taxon>
        <taxon>Ascidiacea</taxon>
        <taxon>Phlebobranchia</taxon>
        <taxon>Cionidae</taxon>
        <taxon>Ciona</taxon>
    </lineage>
</organism>
<reference evidence="2" key="2">
    <citation type="journal article" date="2008" name="Genome Biol.">
        <title>Improved genome assembly and evidence-based global gene model set for the chordate Ciona intestinalis: new insight into intron and operon populations.</title>
        <authorList>
            <person name="Satou Y."/>
            <person name="Mineta K."/>
            <person name="Ogasawara M."/>
            <person name="Sasakura Y."/>
            <person name="Shoguchi E."/>
            <person name="Ueno K."/>
            <person name="Yamada L."/>
            <person name="Matsumoto J."/>
            <person name="Wasserscheid J."/>
            <person name="Dewar K."/>
            <person name="Wiley G.B."/>
            <person name="Macmil S.L."/>
            <person name="Roe B.A."/>
            <person name="Zeller R.W."/>
            <person name="Hastings K.E."/>
            <person name="Lemaire P."/>
            <person name="Lindquist E."/>
            <person name="Endo T."/>
            <person name="Hotta K."/>
            <person name="Inaba K."/>
        </authorList>
    </citation>
    <scope>NUCLEOTIDE SEQUENCE [LARGE SCALE GENOMIC DNA]</scope>
    <source>
        <strain evidence="2">wild type</strain>
    </source>
</reference>
<keyword evidence="1" id="KW-0812">Transmembrane</keyword>
<evidence type="ECO:0000313" key="3">
    <source>
        <dbReference type="Proteomes" id="UP000008144"/>
    </source>
</evidence>
<dbReference type="AlphaFoldDB" id="H2XSX5"/>
<keyword evidence="1" id="KW-0472">Membrane</keyword>
<keyword evidence="1" id="KW-1133">Transmembrane helix</keyword>
<accession>H2XSX5</accession>
<reference evidence="2" key="3">
    <citation type="submission" date="2025-08" db="UniProtKB">
        <authorList>
            <consortium name="Ensembl"/>
        </authorList>
    </citation>
    <scope>IDENTIFICATION</scope>
</reference>
<sequence length="49" mass="5762">MKKLPRFTCYTIFPILNKFHNSWIFLQFIADLLGIIKVCTILSICCKII</sequence>
<dbReference type="Proteomes" id="UP000008144">
    <property type="component" value="Chromosome 8"/>
</dbReference>
<name>H2XSX5_CIOIN</name>
<dbReference type="InParanoid" id="H2XSX5"/>
<protein>
    <submittedName>
        <fullName evidence="2">Uncharacterized protein</fullName>
    </submittedName>
</protein>
<feature type="transmembrane region" description="Helical" evidence="1">
    <location>
        <begin position="23"/>
        <end position="46"/>
    </location>
</feature>
<reference evidence="2" key="4">
    <citation type="submission" date="2025-09" db="UniProtKB">
        <authorList>
            <consortium name="Ensembl"/>
        </authorList>
    </citation>
    <scope>IDENTIFICATION</scope>
</reference>
<evidence type="ECO:0000256" key="1">
    <source>
        <dbReference type="SAM" id="Phobius"/>
    </source>
</evidence>
<reference evidence="3" key="1">
    <citation type="journal article" date="2002" name="Science">
        <title>The draft genome of Ciona intestinalis: insights into chordate and vertebrate origins.</title>
        <authorList>
            <person name="Dehal P."/>
            <person name="Satou Y."/>
            <person name="Campbell R.K."/>
            <person name="Chapman J."/>
            <person name="Degnan B."/>
            <person name="De Tomaso A."/>
            <person name="Davidson B."/>
            <person name="Di Gregorio A."/>
            <person name="Gelpke M."/>
            <person name="Goodstein D.M."/>
            <person name="Harafuji N."/>
            <person name="Hastings K.E."/>
            <person name="Ho I."/>
            <person name="Hotta K."/>
            <person name="Huang W."/>
            <person name="Kawashima T."/>
            <person name="Lemaire P."/>
            <person name="Martinez D."/>
            <person name="Meinertzhagen I.A."/>
            <person name="Necula S."/>
            <person name="Nonaka M."/>
            <person name="Putnam N."/>
            <person name="Rash S."/>
            <person name="Saiga H."/>
            <person name="Satake M."/>
            <person name="Terry A."/>
            <person name="Yamada L."/>
            <person name="Wang H.G."/>
            <person name="Awazu S."/>
            <person name="Azumi K."/>
            <person name="Boore J."/>
            <person name="Branno M."/>
            <person name="Chin-Bow S."/>
            <person name="DeSantis R."/>
            <person name="Doyle S."/>
            <person name="Francino P."/>
            <person name="Keys D.N."/>
            <person name="Haga S."/>
            <person name="Hayashi H."/>
            <person name="Hino K."/>
            <person name="Imai K.S."/>
            <person name="Inaba K."/>
            <person name="Kano S."/>
            <person name="Kobayashi K."/>
            <person name="Kobayashi M."/>
            <person name="Lee B.I."/>
            <person name="Makabe K.W."/>
            <person name="Manohar C."/>
            <person name="Matassi G."/>
            <person name="Medina M."/>
            <person name="Mochizuki Y."/>
            <person name="Mount S."/>
            <person name="Morishita T."/>
            <person name="Miura S."/>
            <person name="Nakayama A."/>
            <person name="Nishizaka S."/>
            <person name="Nomoto H."/>
            <person name="Ohta F."/>
            <person name="Oishi K."/>
            <person name="Rigoutsos I."/>
            <person name="Sano M."/>
            <person name="Sasaki A."/>
            <person name="Sasakura Y."/>
            <person name="Shoguchi E."/>
            <person name="Shin-i T."/>
            <person name="Spagnuolo A."/>
            <person name="Stainier D."/>
            <person name="Suzuki M.M."/>
            <person name="Tassy O."/>
            <person name="Takatori N."/>
            <person name="Tokuoka M."/>
            <person name="Yagi K."/>
            <person name="Yoshizaki F."/>
            <person name="Wada S."/>
            <person name="Zhang C."/>
            <person name="Hyatt P.D."/>
            <person name="Larimer F."/>
            <person name="Detter C."/>
            <person name="Doggett N."/>
            <person name="Glavina T."/>
            <person name="Hawkins T."/>
            <person name="Richardson P."/>
            <person name="Lucas S."/>
            <person name="Kohara Y."/>
            <person name="Levine M."/>
            <person name="Satoh N."/>
            <person name="Rokhsar D.S."/>
        </authorList>
    </citation>
    <scope>NUCLEOTIDE SEQUENCE [LARGE SCALE GENOMIC DNA]</scope>
</reference>